<dbReference type="SUPFAM" id="SSF52540">
    <property type="entry name" value="P-loop containing nucleoside triphosphate hydrolases"/>
    <property type="match status" value="1"/>
</dbReference>
<name>A0ABX2PJW3_9RHOB</name>
<keyword evidence="2" id="KW-1185">Reference proteome</keyword>
<evidence type="ECO:0000313" key="2">
    <source>
        <dbReference type="Proteomes" id="UP000523601"/>
    </source>
</evidence>
<reference evidence="1 2" key="1">
    <citation type="submission" date="2020-04" db="EMBL/GenBank/DDBJ databases">
        <title>Donghicola sp., a member of the Rhodobacteraceae family isolated from mangrove forest in Thailand.</title>
        <authorList>
            <person name="Charoenyingcharoen P."/>
            <person name="Yukphan P."/>
        </authorList>
    </citation>
    <scope>NUCLEOTIDE SEQUENCE [LARGE SCALE GENOMIC DNA]</scope>
    <source>
        <strain evidence="1 2">C2-DW-16</strain>
    </source>
</reference>
<dbReference type="Gene3D" id="3.40.50.300">
    <property type="entry name" value="P-loop containing nucleotide triphosphate hydrolases"/>
    <property type="match status" value="1"/>
</dbReference>
<gene>
    <name evidence="1" type="ORF">HJ526_17210</name>
</gene>
<protein>
    <recommendedName>
        <fullName evidence="3">Sulfotransferase domain-containing protein</fullName>
    </recommendedName>
</protein>
<dbReference type="Proteomes" id="UP000523601">
    <property type="component" value="Unassembled WGS sequence"/>
</dbReference>
<dbReference type="RefSeq" id="WP_176855857.1">
    <property type="nucleotide sequence ID" value="NZ_JABCJD010000011.1"/>
</dbReference>
<dbReference type="InterPro" id="IPR027417">
    <property type="entry name" value="P-loop_NTPase"/>
</dbReference>
<comment type="caution">
    <text evidence="1">The sequence shown here is derived from an EMBL/GenBank/DDBJ whole genome shotgun (WGS) entry which is preliminary data.</text>
</comment>
<evidence type="ECO:0008006" key="3">
    <source>
        <dbReference type="Google" id="ProtNLM"/>
    </source>
</evidence>
<sequence>MRTLYLHCGAPKTGTSFLQVLFARHADVLKENNIIYPHNSFTEGASKGKITSGNGILMANYLRPQLPHHIENKDIFIDDFDRMLREGEGKDFLFSSEFLVFPRNERTQRLVDVINGNGYNVKALYFVRDIADAARSAYSQQVKRHGEVKNFADFLKTWDGFALHHTNLIASAFGEDSLSLFNYGQHKEDLAKFVFRDFLGCDFDPDFHEKINRSLTDKEMDLLISFNSVAGDGNAFASTFVSDALMRMNDVSYDDFLPNEEEFEILDGKFSNAVKGLNRRIIGEPIRISKGVRGGSISQELSDFERFTMAVLAKLVNNSRNR</sequence>
<organism evidence="1 2">
    <name type="scientific">Donghicola mangrovi</name>
    <dbReference type="NCBI Taxonomy" id="2729614"/>
    <lineage>
        <taxon>Bacteria</taxon>
        <taxon>Pseudomonadati</taxon>
        <taxon>Pseudomonadota</taxon>
        <taxon>Alphaproteobacteria</taxon>
        <taxon>Rhodobacterales</taxon>
        <taxon>Roseobacteraceae</taxon>
        <taxon>Donghicola</taxon>
    </lineage>
</organism>
<evidence type="ECO:0000313" key="1">
    <source>
        <dbReference type="EMBL" id="NVO29166.1"/>
    </source>
</evidence>
<proteinExistence type="predicted"/>
<dbReference type="EMBL" id="JABCJD010000011">
    <property type="protein sequence ID" value="NVO29166.1"/>
    <property type="molecule type" value="Genomic_DNA"/>
</dbReference>
<accession>A0ABX2PJW3</accession>